<dbReference type="InterPro" id="IPR011991">
    <property type="entry name" value="ArsR-like_HTH"/>
</dbReference>
<evidence type="ECO:0000256" key="1">
    <source>
        <dbReference type="ARBA" id="ARBA00023015"/>
    </source>
</evidence>
<feature type="domain" description="HTH arsR-type" evidence="5">
    <location>
        <begin position="1"/>
        <end position="99"/>
    </location>
</feature>
<organism evidence="6">
    <name type="scientific">Candidatus Methanophagaceae archaeon ANME-1 ERB6</name>
    <dbReference type="NCBI Taxonomy" id="2759912"/>
    <lineage>
        <taxon>Archaea</taxon>
        <taxon>Methanobacteriati</taxon>
        <taxon>Methanobacteriota</taxon>
        <taxon>Stenosarchaea group</taxon>
        <taxon>Methanomicrobia</taxon>
        <taxon>Candidatus Methanophagales</taxon>
        <taxon>Candidatus Methanophagaceae</taxon>
    </lineage>
</organism>
<reference evidence="6" key="1">
    <citation type="submission" date="2020-06" db="EMBL/GenBank/DDBJ databases">
        <title>Unique genomic features of the anaerobic methanotrophic archaea.</title>
        <authorList>
            <person name="Chadwick G.L."/>
            <person name="Skennerton C.T."/>
            <person name="Laso-Perez R."/>
            <person name="Leu A.O."/>
            <person name="Speth D.R."/>
            <person name="Yu H."/>
            <person name="Morgan-Lang C."/>
            <person name="Hatzenpichler R."/>
            <person name="Goudeau D."/>
            <person name="Malmstrom R."/>
            <person name="Brazelton W.J."/>
            <person name="Woyke T."/>
            <person name="Hallam S.J."/>
            <person name="Tyson G.W."/>
            <person name="Wegener G."/>
            <person name="Boetius A."/>
            <person name="Orphan V."/>
        </authorList>
    </citation>
    <scope>NUCLEOTIDE SEQUENCE</scope>
</reference>
<gene>
    <name evidence="6" type="ORF">HGMICNAC_00004</name>
</gene>
<dbReference type="AlphaFoldDB" id="A0A7G9YVG8"/>
<accession>A0A7G9YVG8</accession>
<keyword evidence="2" id="KW-0238">DNA-binding</keyword>
<keyword evidence="4" id="KW-0472">Membrane</keyword>
<evidence type="ECO:0000256" key="2">
    <source>
        <dbReference type="ARBA" id="ARBA00023125"/>
    </source>
</evidence>
<dbReference type="EMBL" id="MT631499">
    <property type="protein sequence ID" value="QNO52002.1"/>
    <property type="molecule type" value="Genomic_DNA"/>
</dbReference>
<dbReference type="InterPro" id="IPR051081">
    <property type="entry name" value="HTH_MetalResp_TranReg"/>
</dbReference>
<evidence type="ECO:0000256" key="4">
    <source>
        <dbReference type="SAM" id="Phobius"/>
    </source>
</evidence>
<feature type="transmembrane region" description="Helical" evidence="4">
    <location>
        <begin position="90"/>
        <end position="112"/>
    </location>
</feature>
<dbReference type="SUPFAM" id="SSF46785">
    <property type="entry name" value="Winged helix' DNA-binding domain"/>
    <property type="match status" value="1"/>
</dbReference>
<keyword evidence="3" id="KW-0804">Transcription</keyword>
<evidence type="ECO:0000256" key="3">
    <source>
        <dbReference type="ARBA" id="ARBA00023163"/>
    </source>
</evidence>
<dbReference type="SMART" id="SM00418">
    <property type="entry name" value="HTH_ARSR"/>
    <property type="match status" value="1"/>
</dbReference>
<keyword evidence="4" id="KW-1133">Transmembrane helix</keyword>
<name>A0A7G9YVG8_9EURY</name>
<dbReference type="InterPro" id="IPR036390">
    <property type="entry name" value="WH_DNA-bd_sf"/>
</dbReference>
<keyword evidence="4" id="KW-0812">Transmembrane</keyword>
<dbReference type="PANTHER" id="PTHR33154:SF38">
    <property type="entry name" value="HTH ARSR-TYPE DOMAIN-CONTAINING PROTEIN"/>
    <property type="match status" value="1"/>
</dbReference>
<proteinExistence type="predicted"/>
<dbReference type="Pfam" id="PF01022">
    <property type="entry name" value="HTH_5"/>
    <property type="match status" value="1"/>
</dbReference>
<keyword evidence="1" id="KW-0805">Transcription regulation</keyword>
<dbReference type="Gene3D" id="1.10.10.10">
    <property type="entry name" value="Winged helix-like DNA-binding domain superfamily/Winged helix DNA-binding domain"/>
    <property type="match status" value="1"/>
</dbReference>
<feature type="transmembrane region" description="Helical" evidence="4">
    <location>
        <begin position="132"/>
        <end position="152"/>
    </location>
</feature>
<dbReference type="PANTHER" id="PTHR33154">
    <property type="entry name" value="TRANSCRIPTIONAL REGULATOR, ARSR FAMILY"/>
    <property type="match status" value="1"/>
</dbReference>
<dbReference type="GO" id="GO:0003700">
    <property type="term" value="F:DNA-binding transcription factor activity"/>
    <property type="evidence" value="ECO:0007669"/>
    <property type="project" value="InterPro"/>
</dbReference>
<sequence length="159" mass="17875">MDKIALDKRIIGALASEMRIDILKKIDYGSMTLSKLTDELNISKSTVHEHLTILIESGLVKKVNRDNKWVYYGLTGKGTEILHPRKMTKIIVLLSTAILSFVVGIVGLYWFVRSILIFPEEALNLKAIAPYEPMHLITGLILVSLGIILLSFGKNRTKR</sequence>
<dbReference type="PROSITE" id="PS50987">
    <property type="entry name" value="HTH_ARSR_2"/>
    <property type="match status" value="1"/>
</dbReference>
<evidence type="ECO:0000313" key="6">
    <source>
        <dbReference type="EMBL" id="QNO52002.1"/>
    </source>
</evidence>
<protein>
    <recommendedName>
        <fullName evidence="5">HTH arsR-type domain-containing protein</fullName>
    </recommendedName>
</protein>
<dbReference type="InterPro" id="IPR001845">
    <property type="entry name" value="HTH_ArsR_DNA-bd_dom"/>
</dbReference>
<dbReference type="GO" id="GO:0003677">
    <property type="term" value="F:DNA binding"/>
    <property type="evidence" value="ECO:0007669"/>
    <property type="project" value="UniProtKB-KW"/>
</dbReference>
<dbReference type="InterPro" id="IPR036388">
    <property type="entry name" value="WH-like_DNA-bd_sf"/>
</dbReference>
<dbReference type="CDD" id="cd00090">
    <property type="entry name" value="HTH_ARSR"/>
    <property type="match status" value="1"/>
</dbReference>
<evidence type="ECO:0000259" key="5">
    <source>
        <dbReference type="PROSITE" id="PS50987"/>
    </source>
</evidence>